<dbReference type="Gene3D" id="1.10.3720.10">
    <property type="entry name" value="MetI-like"/>
    <property type="match status" value="1"/>
</dbReference>
<comment type="similarity">
    <text evidence="7">Belongs to the binding-protein-dependent transport system permease family.</text>
</comment>
<keyword evidence="6 7" id="KW-0472">Membrane</keyword>
<name>A0A1I5T0Q7_9FIRM</name>
<evidence type="ECO:0000259" key="8">
    <source>
        <dbReference type="PROSITE" id="PS50928"/>
    </source>
</evidence>
<feature type="transmembrane region" description="Helical" evidence="7">
    <location>
        <begin position="153"/>
        <end position="174"/>
    </location>
</feature>
<organism evidence="9 10">
    <name type="scientific">Butyrivibrio proteoclasticus</name>
    <dbReference type="NCBI Taxonomy" id="43305"/>
    <lineage>
        <taxon>Bacteria</taxon>
        <taxon>Bacillati</taxon>
        <taxon>Bacillota</taxon>
        <taxon>Clostridia</taxon>
        <taxon>Lachnospirales</taxon>
        <taxon>Lachnospiraceae</taxon>
        <taxon>Butyrivibrio</taxon>
    </lineage>
</organism>
<dbReference type="EMBL" id="FOXO01000007">
    <property type="protein sequence ID" value="SFP76257.1"/>
    <property type="molecule type" value="Genomic_DNA"/>
</dbReference>
<dbReference type="RefSeq" id="WP_083413429.1">
    <property type="nucleotide sequence ID" value="NZ_FOXO01000007.1"/>
</dbReference>
<dbReference type="GO" id="GO:0005886">
    <property type="term" value="C:plasma membrane"/>
    <property type="evidence" value="ECO:0007669"/>
    <property type="project" value="UniProtKB-SubCell"/>
</dbReference>
<dbReference type="PROSITE" id="PS50928">
    <property type="entry name" value="ABC_TM1"/>
    <property type="match status" value="1"/>
</dbReference>
<dbReference type="CDD" id="cd06261">
    <property type="entry name" value="TM_PBP2"/>
    <property type="match status" value="1"/>
</dbReference>
<feature type="domain" description="ABC transmembrane type-1" evidence="8">
    <location>
        <begin position="87"/>
        <end position="290"/>
    </location>
</feature>
<feature type="transmembrane region" description="Helical" evidence="7">
    <location>
        <begin position="91"/>
        <end position="110"/>
    </location>
</feature>
<keyword evidence="5 7" id="KW-1133">Transmembrane helix</keyword>
<reference evidence="10" key="1">
    <citation type="submission" date="2016-10" db="EMBL/GenBank/DDBJ databases">
        <authorList>
            <person name="Varghese N."/>
            <person name="Submissions S."/>
        </authorList>
    </citation>
    <scope>NUCLEOTIDE SEQUENCE [LARGE SCALE GENOMIC DNA]</scope>
    <source>
        <strain evidence="10">P18</strain>
    </source>
</reference>
<dbReference type="Proteomes" id="UP000182624">
    <property type="component" value="Unassembled WGS sequence"/>
</dbReference>
<evidence type="ECO:0000256" key="2">
    <source>
        <dbReference type="ARBA" id="ARBA00022448"/>
    </source>
</evidence>
<dbReference type="PANTHER" id="PTHR43744:SF9">
    <property type="entry name" value="POLYGALACTURONAN_RHAMNOGALACTURONAN TRANSPORT SYSTEM PERMEASE PROTEIN YTCP"/>
    <property type="match status" value="1"/>
</dbReference>
<feature type="transmembrane region" description="Helical" evidence="7">
    <location>
        <begin position="270"/>
        <end position="290"/>
    </location>
</feature>
<gene>
    <name evidence="9" type="ORF">SAMN04487928_107148</name>
</gene>
<dbReference type="GO" id="GO:0055085">
    <property type="term" value="P:transmembrane transport"/>
    <property type="evidence" value="ECO:0007669"/>
    <property type="project" value="InterPro"/>
</dbReference>
<evidence type="ECO:0000313" key="9">
    <source>
        <dbReference type="EMBL" id="SFP76257.1"/>
    </source>
</evidence>
<evidence type="ECO:0000256" key="6">
    <source>
        <dbReference type="ARBA" id="ARBA00023136"/>
    </source>
</evidence>
<evidence type="ECO:0000256" key="1">
    <source>
        <dbReference type="ARBA" id="ARBA00004651"/>
    </source>
</evidence>
<keyword evidence="4 7" id="KW-0812">Transmembrane</keyword>
<dbReference type="AlphaFoldDB" id="A0A1I5T0Q7"/>
<dbReference type="InterPro" id="IPR000515">
    <property type="entry name" value="MetI-like"/>
</dbReference>
<dbReference type="SUPFAM" id="SSF161098">
    <property type="entry name" value="MetI-like"/>
    <property type="match status" value="1"/>
</dbReference>
<evidence type="ECO:0000256" key="3">
    <source>
        <dbReference type="ARBA" id="ARBA00022475"/>
    </source>
</evidence>
<dbReference type="OrthoDB" id="157184at2"/>
<evidence type="ECO:0000256" key="5">
    <source>
        <dbReference type="ARBA" id="ARBA00022989"/>
    </source>
</evidence>
<keyword evidence="3" id="KW-1003">Cell membrane</keyword>
<keyword evidence="2 7" id="KW-0813">Transport</keyword>
<sequence>MASDTKAIKRDKRGVKMSLGYRITDVIIYTLMGCVGVITLLPFLYIAAGSFATDRELTERAFFIIPHVWSLNAYKYSINNGNILMGLKNSLILTFMGTIVNMALSTTFAYPLSKKHFRGRNFFLNMVIVTMLFSGGMIPTFMVLRTYGLYDSYWALILIGAISPFNMIIIKNFFQELPLELEEAAYMDGAGEFFTFLKIVLPLSKPVLASISLFYAVGYWNDYFNAMIYLQTPTKYTVQIMLRNIVLKASAISDVMMDYYDQNGAPPDKAVKMATTLIATVPILIVYPFVQKFFTKGVMVGAVKG</sequence>
<feature type="transmembrane region" description="Helical" evidence="7">
    <location>
        <begin position="195"/>
        <end position="217"/>
    </location>
</feature>
<keyword evidence="10" id="KW-1185">Reference proteome</keyword>
<feature type="transmembrane region" description="Helical" evidence="7">
    <location>
        <begin position="26"/>
        <end position="48"/>
    </location>
</feature>
<dbReference type="InterPro" id="IPR035906">
    <property type="entry name" value="MetI-like_sf"/>
</dbReference>
<dbReference type="Pfam" id="PF00528">
    <property type="entry name" value="BPD_transp_1"/>
    <property type="match status" value="1"/>
</dbReference>
<evidence type="ECO:0000256" key="4">
    <source>
        <dbReference type="ARBA" id="ARBA00022692"/>
    </source>
</evidence>
<proteinExistence type="inferred from homology"/>
<comment type="subcellular location">
    <subcellularLocation>
        <location evidence="1 7">Cell membrane</location>
        <topology evidence="1 7">Multi-pass membrane protein</topology>
    </subcellularLocation>
</comment>
<evidence type="ECO:0000313" key="10">
    <source>
        <dbReference type="Proteomes" id="UP000182624"/>
    </source>
</evidence>
<evidence type="ECO:0000256" key="7">
    <source>
        <dbReference type="RuleBase" id="RU363032"/>
    </source>
</evidence>
<feature type="transmembrane region" description="Helical" evidence="7">
    <location>
        <begin position="122"/>
        <end position="147"/>
    </location>
</feature>
<accession>A0A1I5T0Q7</accession>
<dbReference type="PANTHER" id="PTHR43744">
    <property type="entry name" value="ABC TRANSPORTER PERMEASE PROTEIN MG189-RELATED-RELATED"/>
    <property type="match status" value="1"/>
</dbReference>
<protein>
    <submittedName>
        <fullName evidence="9">Carbohydrate ABC transporter membrane protein 2, CUT1 family</fullName>
    </submittedName>
</protein>